<evidence type="ECO:0000313" key="3">
    <source>
        <dbReference type="Proteomes" id="UP000214618"/>
    </source>
</evidence>
<dbReference type="RefSeq" id="WP_063234034.1">
    <property type="nucleotide sequence ID" value="NZ_BCVO01000013.1"/>
</dbReference>
<organism evidence="2 3">
    <name type="scientific">Peribacillus simplex NBRC 15720 = DSM 1321</name>
    <dbReference type="NCBI Taxonomy" id="1349754"/>
    <lineage>
        <taxon>Bacteria</taxon>
        <taxon>Bacillati</taxon>
        <taxon>Bacillota</taxon>
        <taxon>Bacilli</taxon>
        <taxon>Bacillales</taxon>
        <taxon>Bacillaceae</taxon>
        <taxon>Peribacillus</taxon>
    </lineage>
</organism>
<dbReference type="PROSITE" id="PS51257">
    <property type="entry name" value="PROKAR_LIPOPROTEIN"/>
    <property type="match status" value="1"/>
</dbReference>
<feature type="compositionally biased region" description="Basic and acidic residues" evidence="1">
    <location>
        <begin position="49"/>
        <end position="61"/>
    </location>
</feature>
<reference evidence="2 3" key="1">
    <citation type="submission" date="2016-10" db="EMBL/GenBank/DDBJ databases">
        <title>The whole genome sequencing and assembly of Bacillus simplex DSM 1321 strain.</title>
        <authorList>
            <person name="Park M.-K."/>
            <person name="Lee Y.-J."/>
            <person name="Yi H."/>
            <person name="Bahn Y.-S."/>
            <person name="Kim J.F."/>
            <person name="Lee D.-W."/>
        </authorList>
    </citation>
    <scope>NUCLEOTIDE SEQUENCE [LARGE SCALE GENOMIC DNA]</scope>
    <source>
        <strain evidence="2 3">DSM 1321</strain>
    </source>
</reference>
<sequence>MKKTIITIGLSSIIALTGCADKEEDQGLGAKNNAGNPTNVNNPTQYYDEDYRNKDNKSDDFGFTRTNSATIDGRNISNKAASIDREQLSDVISKLSVQIPNVNDAATLVTDEEVLVVYDTNTKDRTETADQVKRTAMSIVPRYYHVYVSDDYQALAQDVENFSTLKSGSKGIDYTIEQTIKRMLKSPQGYKMSDEENENGEMVNDKRDHHDNIHQKMDNR</sequence>
<dbReference type="GeneID" id="56473905"/>
<dbReference type="InterPro" id="IPR019076">
    <property type="entry name" value="Spore_lipoprot_YhcN/YlaJ-like"/>
</dbReference>
<dbReference type="Pfam" id="PF09580">
    <property type="entry name" value="Spore_YhcN_YlaJ"/>
    <property type="match status" value="1"/>
</dbReference>
<accession>A0A223EIA8</accession>
<evidence type="ECO:0000313" key="2">
    <source>
        <dbReference type="EMBL" id="ASS94974.1"/>
    </source>
</evidence>
<feature type="region of interest" description="Disordered" evidence="1">
    <location>
        <begin position="187"/>
        <end position="220"/>
    </location>
</feature>
<name>A0A223EIA8_9BACI</name>
<protein>
    <recommendedName>
        <fullName evidence="4">Sporulation protein</fullName>
    </recommendedName>
</protein>
<dbReference type="AlphaFoldDB" id="A0A223EIA8"/>
<dbReference type="OrthoDB" id="2691390at2"/>
<evidence type="ECO:0000256" key="1">
    <source>
        <dbReference type="SAM" id="MobiDB-lite"/>
    </source>
</evidence>
<feature type="compositionally biased region" description="Low complexity" evidence="1">
    <location>
        <begin position="32"/>
        <end position="44"/>
    </location>
</feature>
<gene>
    <name evidence="2" type="ORF">BS1321_14210</name>
</gene>
<feature type="compositionally biased region" description="Basic and acidic residues" evidence="1">
    <location>
        <begin position="203"/>
        <end position="220"/>
    </location>
</feature>
<feature type="region of interest" description="Disordered" evidence="1">
    <location>
        <begin position="27"/>
        <end position="61"/>
    </location>
</feature>
<evidence type="ECO:0008006" key="4">
    <source>
        <dbReference type="Google" id="ProtNLM"/>
    </source>
</evidence>
<dbReference type="EMBL" id="CP017704">
    <property type="protein sequence ID" value="ASS94974.1"/>
    <property type="molecule type" value="Genomic_DNA"/>
</dbReference>
<dbReference type="Proteomes" id="UP000214618">
    <property type="component" value="Chromosome"/>
</dbReference>
<proteinExistence type="predicted"/>